<accession>A0ABR1Z9B8</accession>
<name>A0ABR1Z9B8_9ROSI</name>
<keyword evidence="2" id="KW-1185">Reference proteome</keyword>
<reference evidence="1 2" key="1">
    <citation type="journal article" date="2024" name="G3 (Bethesda)">
        <title>Genome assembly of Hibiscus sabdariffa L. provides insights into metabolisms of medicinal natural products.</title>
        <authorList>
            <person name="Kim T."/>
        </authorList>
    </citation>
    <scope>NUCLEOTIDE SEQUENCE [LARGE SCALE GENOMIC DNA]</scope>
    <source>
        <strain evidence="1">TK-2024</strain>
        <tissue evidence="1">Old leaves</tissue>
    </source>
</reference>
<dbReference type="Proteomes" id="UP001396334">
    <property type="component" value="Unassembled WGS sequence"/>
</dbReference>
<dbReference type="EMBL" id="JBBPBN010002241">
    <property type="protein sequence ID" value="KAK8476439.1"/>
    <property type="molecule type" value="Genomic_DNA"/>
</dbReference>
<comment type="caution">
    <text evidence="1">The sequence shown here is derived from an EMBL/GenBank/DDBJ whole genome shotgun (WGS) entry which is preliminary data.</text>
</comment>
<gene>
    <name evidence="1" type="ORF">V6N11_069368</name>
</gene>
<evidence type="ECO:0000313" key="2">
    <source>
        <dbReference type="Proteomes" id="UP001396334"/>
    </source>
</evidence>
<organism evidence="1 2">
    <name type="scientific">Hibiscus sabdariffa</name>
    <name type="common">roselle</name>
    <dbReference type="NCBI Taxonomy" id="183260"/>
    <lineage>
        <taxon>Eukaryota</taxon>
        <taxon>Viridiplantae</taxon>
        <taxon>Streptophyta</taxon>
        <taxon>Embryophyta</taxon>
        <taxon>Tracheophyta</taxon>
        <taxon>Spermatophyta</taxon>
        <taxon>Magnoliopsida</taxon>
        <taxon>eudicotyledons</taxon>
        <taxon>Gunneridae</taxon>
        <taxon>Pentapetalae</taxon>
        <taxon>rosids</taxon>
        <taxon>malvids</taxon>
        <taxon>Malvales</taxon>
        <taxon>Malvaceae</taxon>
        <taxon>Malvoideae</taxon>
        <taxon>Hibiscus</taxon>
    </lineage>
</organism>
<evidence type="ECO:0000313" key="1">
    <source>
        <dbReference type="EMBL" id="KAK8476439.1"/>
    </source>
</evidence>
<sequence>MALIQSSSKAKLVLIFLAITALMSSSVPTAAAFTRRDFILKPLNLGRRILQNYYDRPGGYGPPGAGGGYPCCD</sequence>
<proteinExistence type="predicted"/>
<protein>
    <submittedName>
        <fullName evidence="1">Uncharacterized protein</fullName>
    </submittedName>
</protein>